<dbReference type="InterPro" id="IPR013087">
    <property type="entry name" value="Znf_C2H2_type"/>
</dbReference>
<dbReference type="InterPro" id="IPR036236">
    <property type="entry name" value="Znf_C2H2_sf"/>
</dbReference>
<dbReference type="GO" id="GO:0005634">
    <property type="term" value="C:nucleus"/>
    <property type="evidence" value="ECO:0007669"/>
    <property type="project" value="UniProtKB-SubCell"/>
</dbReference>
<dbReference type="FunFam" id="3.30.160.60:FF:000130">
    <property type="entry name" value="Spalt-like transcription factor 4"/>
    <property type="match status" value="1"/>
</dbReference>
<dbReference type="Gene3D" id="3.30.160.60">
    <property type="entry name" value="Classic Zinc Finger"/>
    <property type="match status" value="3"/>
</dbReference>
<evidence type="ECO:0000256" key="3">
    <source>
        <dbReference type="ARBA" id="ARBA00022737"/>
    </source>
</evidence>
<evidence type="ECO:0000256" key="10">
    <source>
        <dbReference type="SAM" id="MobiDB-lite"/>
    </source>
</evidence>
<comment type="subcellular location">
    <subcellularLocation>
        <location evidence="1">Nucleus</location>
    </subcellularLocation>
</comment>
<dbReference type="AlphaFoldDB" id="A0ABD2QNU1"/>
<keyword evidence="3" id="KW-0677">Repeat</keyword>
<keyword evidence="4 9" id="KW-0863">Zinc-finger</keyword>
<evidence type="ECO:0000256" key="1">
    <source>
        <dbReference type="ARBA" id="ARBA00004123"/>
    </source>
</evidence>
<accession>A0ABD2QNU1</accession>
<feature type="domain" description="C2H2-type" evidence="11">
    <location>
        <begin position="91"/>
        <end position="120"/>
    </location>
</feature>
<feature type="domain" description="C2H2-type" evidence="11">
    <location>
        <begin position="328"/>
        <end position="358"/>
    </location>
</feature>
<evidence type="ECO:0000256" key="7">
    <source>
        <dbReference type="ARBA" id="ARBA00023163"/>
    </source>
</evidence>
<dbReference type="PROSITE" id="PS00028">
    <property type="entry name" value="ZINC_FINGER_C2H2_1"/>
    <property type="match status" value="4"/>
</dbReference>
<dbReference type="Pfam" id="PF00096">
    <property type="entry name" value="zf-C2H2"/>
    <property type="match status" value="2"/>
</dbReference>
<evidence type="ECO:0000256" key="5">
    <source>
        <dbReference type="ARBA" id="ARBA00022833"/>
    </source>
</evidence>
<evidence type="ECO:0000256" key="6">
    <source>
        <dbReference type="ARBA" id="ARBA00023015"/>
    </source>
</evidence>
<dbReference type="EMBL" id="JBJKFK010000006">
    <property type="protein sequence ID" value="KAL3321190.1"/>
    <property type="molecule type" value="Genomic_DNA"/>
</dbReference>
<comment type="caution">
    <text evidence="12">The sequence shown here is derived from an EMBL/GenBank/DDBJ whole genome shotgun (WGS) entry which is preliminary data.</text>
</comment>
<keyword evidence="6" id="KW-0805">Transcription regulation</keyword>
<feature type="region of interest" description="Disordered" evidence="10">
    <location>
        <begin position="1"/>
        <end position="86"/>
    </location>
</feature>
<feature type="region of interest" description="Disordered" evidence="10">
    <location>
        <begin position="355"/>
        <end position="403"/>
    </location>
</feature>
<evidence type="ECO:0000256" key="2">
    <source>
        <dbReference type="ARBA" id="ARBA00022723"/>
    </source>
</evidence>
<dbReference type="SMART" id="SM00355">
    <property type="entry name" value="ZnF_C2H2"/>
    <property type="match status" value="6"/>
</dbReference>
<dbReference type="PROSITE" id="PS50157">
    <property type="entry name" value="ZINC_FINGER_C2H2_2"/>
    <property type="match status" value="4"/>
</dbReference>
<feature type="domain" description="C2H2-type" evidence="11">
    <location>
        <begin position="451"/>
        <end position="478"/>
    </location>
</feature>
<organism evidence="12 13">
    <name type="scientific">Cichlidogyrus casuarinus</name>
    <dbReference type="NCBI Taxonomy" id="1844966"/>
    <lineage>
        <taxon>Eukaryota</taxon>
        <taxon>Metazoa</taxon>
        <taxon>Spiralia</taxon>
        <taxon>Lophotrochozoa</taxon>
        <taxon>Platyhelminthes</taxon>
        <taxon>Monogenea</taxon>
        <taxon>Monopisthocotylea</taxon>
        <taxon>Dactylogyridea</taxon>
        <taxon>Ancyrocephalidae</taxon>
        <taxon>Cichlidogyrus</taxon>
    </lineage>
</organism>
<name>A0ABD2QNU1_9PLAT</name>
<evidence type="ECO:0000313" key="12">
    <source>
        <dbReference type="EMBL" id="KAL3321190.1"/>
    </source>
</evidence>
<proteinExistence type="predicted"/>
<feature type="domain" description="C2H2-type" evidence="11">
    <location>
        <begin position="124"/>
        <end position="152"/>
    </location>
</feature>
<reference evidence="12 13" key="1">
    <citation type="submission" date="2024-11" db="EMBL/GenBank/DDBJ databases">
        <title>Adaptive evolution of stress response genes in parasites aligns with host niche diversity.</title>
        <authorList>
            <person name="Hahn C."/>
            <person name="Resl P."/>
        </authorList>
    </citation>
    <scope>NUCLEOTIDE SEQUENCE [LARGE SCALE GENOMIC DNA]</scope>
    <source>
        <strain evidence="12">EGGRZ-B1_66</strain>
        <tissue evidence="12">Body</tissue>
    </source>
</reference>
<evidence type="ECO:0000313" key="13">
    <source>
        <dbReference type="Proteomes" id="UP001626550"/>
    </source>
</evidence>
<keyword evidence="8" id="KW-0539">Nucleus</keyword>
<dbReference type="SUPFAM" id="SSF57667">
    <property type="entry name" value="beta-beta-alpha zinc fingers"/>
    <property type="match status" value="3"/>
</dbReference>
<sequence>MSSSIMISNGGHDFSQVKKEDTISPKTNASEEFSSEDHEALGSNSSVSNSDSEPHEDENAEPTTLPPSPEIKPEVIPPVSNSTGSTRHREFRCQVCDQQFNSSTSLQRHRVIFKHHDVNSKIPLKCNKCNLLFMHIGLLESHIRSVHDEDAEKQVEAKPSEQSKMGDFLKLPPSELERLMTKIQNPAQLFDILNGKVPSEQSQFKCELCSQHLTSKAELEFHLAQHFSMMGAENAMRNLGAPFLPPLPPNTVGAMELLANFSMSNANGHQILPHSLGSNAPSLLAAALATNTSSPNSLPEIFKSLESTHGALTQPAKSTCSPTGERPYKCKFCSKAFSQNGTLKRHYQTCKLAPGNRSARHASGFKLGPQPGPNRMRRGHNSGESEPELRAPLPPNLLPGFAEKPRIDIPKSKRRLSTMAESIVQAKQARLAPLNEVERILSELVNNRGLFHCELCEIWFKKEAMYKAHKLLHQGESEVGFKCSSCDQRMQNAMEFQQHFVLTPDHNFVCSLSMKPEESDSEEEVSVDNVESAH</sequence>
<dbReference type="InterPro" id="IPR050527">
    <property type="entry name" value="Snail/Krueppel_Znf"/>
</dbReference>
<dbReference type="PANTHER" id="PTHR24388:SF104">
    <property type="entry name" value="AT-RICH BINDING PROTEIN-RELATED"/>
    <property type="match status" value="1"/>
</dbReference>
<evidence type="ECO:0000256" key="4">
    <source>
        <dbReference type="ARBA" id="ARBA00022771"/>
    </source>
</evidence>
<dbReference type="Pfam" id="PF12874">
    <property type="entry name" value="zf-met"/>
    <property type="match status" value="1"/>
</dbReference>
<gene>
    <name evidence="12" type="ORF">Ciccas_000110</name>
</gene>
<dbReference type="GO" id="GO:0008270">
    <property type="term" value="F:zinc ion binding"/>
    <property type="evidence" value="ECO:0007669"/>
    <property type="project" value="UniProtKB-KW"/>
</dbReference>
<evidence type="ECO:0000256" key="8">
    <source>
        <dbReference type="ARBA" id="ARBA00023242"/>
    </source>
</evidence>
<dbReference type="PANTHER" id="PTHR24388">
    <property type="entry name" value="ZINC FINGER PROTEIN"/>
    <property type="match status" value="1"/>
</dbReference>
<protein>
    <recommendedName>
        <fullName evidence="11">C2H2-type domain-containing protein</fullName>
    </recommendedName>
</protein>
<dbReference type="Proteomes" id="UP001626550">
    <property type="component" value="Unassembled WGS sequence"/>
</dbReference>
<keyword evidence="5" id="KW-0862">Zinc</keyword>
<keyword evidence="7" id="KW-0804">Transcription</keyword>
<evidence type="ECO:0000256" key="9">
    <source>
        <dbReference type="PROSITE-ProRule" id="PRU00042"/>
    </source>
</evidence>
<evidence type="ECO:0000259" key="11">
    <source>
        <dbReference type="PROSITE" id="PS50157"/>
    </source>
</evidence>
<keyword evidence="2" id="KW-0479">Metal-binding</keyword>
<keyword evidence="13" id="KW-1185">Reference proteome</keyword>